<sequence>MSFFPWPSSSPPYRIFEDTSRYKEFDKHPMTFAIRMVRVILQTFRENHGDGVRWYIMADDDTILFVKNLVEILARYDHRKYFYIGENSECILSNMDNSFNMAFGGAGYALSYPLVEALAKNMEVCIKRYPTLFGSDHMLQACIADLGVALTHEKGFHQIDLHGDISGFLSAHPQSPFISLHHLDTVDPLFPFMNRSQSLSHLMKAADADQSRLLQQTICYQHQQNWSFSIAWGYSVQIYEQLIPPSFLLRPLETFAPWRKLPPRQPPYRFNTRLPSRNPCEDPHVFFFESVEEIRKDRIFTTYRRRSGRRERDCNYSTAAADVFRVSVISPATRYGGVGTRRECCDIVNSAVKDNVKIKIRSCMKYEIIA</sequence>
<proteinExistence type="predicted"/>
<accession>A0AAD3XK17</accession>
<organism evidence="1 2">
    <name type="scientific">Nepenthes gracilis</name>
    <name type="common">Slender pitcher plant</name>
    <dbReference type="NCBI Taxonomy" id="150966"/>
    <lineage>
        <taxon>Eukaryota</taxon>
        <taxon>Viridiplantae</taxon>
        <taxon>Streptophyta</taxon>
        <taxon>Embryophyta</taxon>
        <taxon>Tracheophyta</taxon>
        <taxon>Spermatophyta</taxon>
        <taxon>Magnoliopsida</taxon>
        <taxon>eudicotyledons</taxon>
        <taxon>Gunneridae</taxon>
        <taxon>Pentapetalae</taxon>
        <taxon>Caryophyllales</taxon>
        <taxon>Nepenthaceae</taxon>
        <taxon>Nepenthes</taxon>
    </lineage>
</organism>
<dbReference type="Pfam" id="PF04646">
    <property type="entry name" value="DUF604"/>
    <property type="match status" value="1"/>
</dbReference>
<evidence type="ECO:0000313" key="2">
    <source>
        <dbReference type="Proteomes" id="UP001279734"/>
    </source>
</evidence>
<comment type="caution">
    <text evidence="1">The sequence shown here is derived from an EMBL/GenBank/DDBJ whole genome shotgun (WGS) entry which is preliminary data.</text>
</comment>
<reference evidence="1" key="1">
    <citation type="submission" date="2023-05" db="EMBL/GenBank/DDBJ databases">
        <title>Nepenthes gracilis genome sequencing.</title>
        <authorList>
            <person name="Fukushima K."/>
        </authorList>
    </citation>
    <scope>NUCLEOTIDE SEQUENCE</scope>
    <source>
        <strain evidence="1">SING2019-196</strain>
    </source>
</reference>
<evidence type="ECO:0000313" key="1">
    <source>
        <dbReference type="EMBL" id="GMH07394.1"/>
    </source>
</evidence>
<dbReference type="EMBL" id="BSYO01000007">
    <property type="protein sequence ID" value="GMH07394.1"/>
    <property type="molecule type" value="Genomic_DNA"/>
</dbReference>
<dbReference type="PANTHER" id="PTHR10811">
    <property type="entry name" value="FRINGE-RELATED"/>
    <property type="match status" value="1"/>
</dbReference>
<keyword evidence="2" id="KW-1185">Reference proteome</keyword>
<dbReference type="Gene3D" id="3.90.550.50">
    <property type="match status" value="1"/>
</dbReference>
<name>A0AAD3XK17_NEPGR</name>
<dbReference type="AlphaFoldDB" id="A0AAD3XK17"/>
<dbReference type="Proteomes" id="UP001279734">
    <property type="component" value="Unassembled WGS sequence"/>
</dbReference>
<gene>
    <name evidence="1" type="ORF">Nepgr_009234</name>
</gene>
<dbReference type="InterPro" id="IPR006740">
    <property type="entry name" value="DUF604"/>
</dbReference>
<protein>
    <submittedName>
        <fullName evidence="1">Uncharacterized protein</fullName>
    </submittedName>
</protein>